<proteinExistence type="predicted"/>
<dbReference type="PANTHER" id="PTHR24421">
    <property type="entry name" value="NITRATE/NITRITE SENSOR PROTEIN NARX-RELATED"/>
    <property type="match status" value="1"/>
</dbReference>
<dbReference type="PANTHER" id="PTHR24421:SF10">
    <property type="entry name" value="NITRATE_NITRITE SENSOR PROTEIN NARQ"/>
    <property type="match status" value="1"/>
</dbReference>
<keyword evidence="9" id="KW-0812">Transmembrane</keyword>
<keyword evidence="5" id="KW-0547">Nucleotide-binding</keyword>
<dbReference type="RefSeq" id="WP_212214875.1">
    <property type="nucleotide sequence ID" value="NZ_JAGUCO010000003.1"/>
</dbReference>
<evidence type="ECO:0000256" key="4">
    <source>
        <dbReference type="ARBA" id="ARBA00022679"/>
    </source>
</evidence>
<dbReference type="SUPFAM" id="SSF55874">
    <property type="entry name" value="ATPase domain of HSP90 chaperone/DNA topoisomerase II/histidine kinase"/>
    <property type="match status" value="1"/>
</dbReference>
<evidence type="ECO:0000256" key="3">
    <source>
        <dbReference type="ARBA" id="ARBA00022553"/>
    </source>
</evidence>
<evidence type="ECO:0000256" key="8">
    <source>
        <dbReference type="ARBA" id="ARBA00023012"/>
    </source>
</evidence>
<organism evidence="11 12">
    <name type="scientific">Carboxylicivirga linearis</name>
    <dbReference type="NCBI Taxonomy" id="1628157"/>
    <lineage>
        <taxon>Bacteria</taxon>
        <taxon>Pseudomonadati</taxon>
        <taxon>Bacteroidota</taxon>
        <taxon>Bacteroidia</taxon>
        <taxon>Marinilabiliales</taxon>
        <taxon>Marinilabiliaceae</taxon>
        <taxon>Carboxylicivirga</taxon>
    </lineage>
</organism>
<evidence type="ECO:0000313" key="12">
    <source>
        <dbReference type="Proteomes" id="UP000708576"/>
    </source>
</evidence>
<evidence type="ECO:0000313" key="11">
    <source>
        <dbReference type="EMBL" id="MBS2097863.1"/>
    </source>
</evidence>
<dbReference type="InterPro" id="IPR005467">
    <property type="entry name" value="His_kinase_dom"/>
</dbReference>
<protein>
    <recommendedName>
        <fullName evidence="2">histidine kinase</fullName>
        <ecNumber evidence="2">2.7.13.3</ecNumber>
    </recommendedName>
</protein>
<dbReference type="InterPro" id="IPR003594">
    <property type="entry name" value="HATPase_dom"/>
</dbReference>
<name>A0ABS5JSH9_9BACT</name>
<evidence type="ECO:0000256" key="7">
    <source>
        <dbReference type="ARBA" id="ARBA00022840"/>
    </source>
</evidence>
<dbReference type="PROSITE" id="PS50109">
    <property type="entry name" value="HIS_KIN"/>
    <property type="match status" value="1"/>
</dbReference>
<dbReference type="InterPro" id="IPR036890">
    <property type="entry name" value="HATPase_C_sf"/>
</dbReference>
<dbReference type="CDD" id="cd16917">
    <property type="entry name" value="HATPase_UhpB-NarQ-NarX-like"/>
    <property type="match status" value="1"/>
</dbReference>
<accession>A0ABS5JSH9</accession>
<evidence type="ECO:0000256" key="2">
    <source>
        <dbReference type="ARBA" id="ARBA00012438"/>
    </source>
</evidence>
<keyword evidence="6 11" id="KW-0418">Kinase</keyword>
<keyword evidence="7" id="KW-0067">ATP-binding</keyword>
<keyword evidence="8" id="KW-0902">Two-component regulatory system</keyword>
<evidence type="ECO:0000256" key="9">
    <source>
        <dbReference type="SAM" id="Phobius"/>
    </source>
</evidence>
<feature type="transmembrane region" description="Helical" evidence="9">
    <location>
        <begin position="29"/>
        <end position="46"/>
    </location>
</feature>
<keyword evidence="4" id="KW-0808">Transferase</keyword>
<sequence length="312" mass="35231">MVILIALCISVLLQFGAFFITISLIPKTKFNVAWISISAGFLLMAFRRLNDLLELITSEEPNTWMSLNSWIAIVISLTMLLASFYIRKLFDFINQVENIRKDNETKVLSAILQTEEKERKHFSKELHDGLGPILSSIKMLLSALNIESIDNENKEILQRTEKTVDHAILTTKEISNYLNPQVLERFGLKKALKTFTDGIEATKKLRIKTNINLPDSTIDYNITLILYRVYCELITNTIKHAEANEASITILHFNDKITAVYEDNGTGFVIKNSTAKGSGILNMKSRIKSVNGRFTLSSSPGNGIFVKIEIPQ</sequence>
<evidence type="ECO:0000256" key="5">
    <source>
        <dbReference type="ARBA" id="ARBA00022741"/>
    </source>
</evidence>
<comment type="caution">
    <text evidence="11">The sequence shown here is derived from an EMBL/GenBank/DDBJ whole genome shotgun (WGS) entry which is preliminary data.</text>
</comment>
<feature type="domain" description="Histidine kinase" evidence="10">
    <location>
        <begin position="121"/>
        <end position="312"/>
    </location>
</feature>
<dbReference type="Proteomes" id="UP000708576">
    <property type="component" value="Unassembled WGS sequence"/>
</dbReference>
<evidence type="ECO:0000256" key="6">
    <source>
        <dbReference type="ARBA" id="ARBA00022777"/>
    </source>
</evidence>
<comment type="catalytic activity">
    <reaction evidence="1">
        <text>ATP + protein L-histidine = ADP + protein N-phospho-L-histidine.</text>
        <dbReference type="EC" id="2.7.13.3"/>
    </reaction>
</comment>
<dbReference type="EC" id="2.7.13.3" evidence="2"/>
<dbReference type="Pfam" id="PF02518">
    <property type="entry name" value="HATPase_c"/>
    <property type="match status" value="1"/>
</dbReference>
<feature type="transmembrane region" description="Helical" evidence="9">
    <location>
        <begin position="67"/>
        <end position="86"/>
    </location>
</feature>
<dbReference type="GO" id="GO:0016301">
    <property type="term" value="F:kinase activity"/>
    <property type="evidence" value="ECO:0007669"/>
    <property type="project" value="UniProtKB-KW"/>
</dbReference>
<dbReference type="Gene3D" id="1.20.5.1930">
    <property type="match status" value="1"/>
</dbReference>
<evidence type="ECO:0000259" key="10">
    <source>
        <dbReference type="PROSITE" id="PS50109"/>
    </source>
</evidence>
<keyword evidence="9" id="KW-1133">Transmembrane helix</keyword>
<dbReference type="InterPro" id="IPR011712">
    <property type="entry name" value="Sig_transdc_His_kin_sub3_dim/P"/>
</dbReference>
<reference evidence="11 12" key="1">
    <citation type="journal article" date="2015" name="Int. J. Syst. Evol. Microbiol.">
        <title>Carboxylicivirga linearis sp. nov., isolated from a sea cucumber culture pond.</title>
        <authorList>
            <person name="Wang F.Q."/>
            <person name="Zhou Y.X."/>
            <person name="Lin X.Z."/>
            <person name="Chen G.J."/>
            <person name="Du Z.J."/>
        </authorList>
    </citation>
    <scope>NUCLEOTIDE SEQUENCE [LARGE SCALE GENOMIC DNA]</scope>
    <source>
        <strain evidence="11 12">FB218</strain>
    </source>
</reference>
<keyword evidence="3" id="KW-0597">Phosphoprotein</keyword>
<keyword evidence="12" id="KW-1185">Reference proteome</keyword>
<dbReference type="Gene3D" id="3.30.565.10">
    <property type="entry name" value="Histidine kinase-like ATPase, C-terminal domain"/>
    <property type="match status" value="1"/>
</dbReference>
<dbReference type="Pfam" id="PF07730">
    <property type="entry name" value="HisKA_3"/>
    <property type="match status" value="1"/>
</dbReference>
<gene>
    <name evidence="11" type="ORF">KEM10_06190</name>
</gene>
<evidence type="ECO:0000256" key="1">
    <source>
        <dbReference type="ARBA" id="ARBA00000085"/>
    </source>
</evidence>
<dbReference type="InterPro" id="IPR050482">
    <property type="entry name" value="Sensor_HK_TwoCompSys"/>
</dbReference>
<dbReference type="EMBL" id="JAGUCO010000003">
    <property type="protein sequence ID" value="MBS2097863.1"/>
    <property type="molecule type" value="Genomic_DNA"/>
</dbReference>
<keyword evidence="9" id="KW-0472">Membrane</keyword>